<dbReference type="HAMAP" id="MF_02087">
    <property type="entry name" value="PLP_homeostasis"/>
    <property type="match status" value="1"/>
</dbReference>
<dbReference type="InterPro" id="IPR011078">
    <property type="entry name" value="PyrdxlP_homeostasis"/>
</dbReference>
<keyword evidence="1 2" id="KW-0663">Pyridoxal phosphate</keyword>
<dbReference type="NCBIfam" id="TIGR00044">
    <property type="entry name" value="YggS family pyridoxal phosphate-dependent enzyme"/>
    <property type="match status" value="1"/>
</dbReference>
<dbReference type="Proteomes" id="UP000614058">
    <property type="component" value="Unassembled WGS sequence"/>
</dbReference>
<evidence type="ECO:0000259" key="4">
    <source>
        <dbReference type="Pfam" id="PF01168"/>
    </source>
</evidence>
<dbReference type="InterPro" id="IPR001608">
    <property type="entry name" value="Ala_racemase_N"/>
</dbReference>
<dbReference type="Pfam" id="PF01168">
    <property type="entry name" value="Ala_racemase_N"/>
    <property type="match status" value="1"/>
</dbReference>
<comment type="caution">
    <text evidence="5">The sequence shown here is derived from an EMBL/GenBank/DDBJ whole genome shotgun (WGS) entry which is preliminary data.</text>
</comment>
<dbReference type="PIRSF" id="PIRSF004848">
    <property type="entry name" value="YBL036c_PLPDEIII"/>
    <property type="match status" value="1"/>
</dbReference>
<dbReference type="PANTHER" id="PTHR10146">
    <property type="entry name" value="PROLINE SYNTHETASE CO-TRANSCRIBED BACTERIAL HOMOLOG PROTEIN"/>
    <property type="match status" value="1"/>
</dbReference>
<keyword evidence="6" id="KW-1185">Reference proteome</keyword>
<feature type="modified residue" description="N6-(pyridoxal phosphate)lysine" evidence="2">
    <location>
        <position position="36"/>
    </location>
</feature>
<evidence type="ECO:0000256" key="3">
    <source>
        <dbReference type="RuleBase" id="RU004514"/>
    </source>
</evidence>
<reference evidence="5 6" key="1">
    <citation type="journal article" date="2021" name="Pathogens">
        <title>Isolation and Characterization of Kingella bonacorsii sp. nov., A Novel Kingella Species Detected in a Stable Periodontitis Subject.</title>
        <authorList>
            <person name="Antezack A."/>
            <person name="Boxberger M."/>
            <person name="Rolland C."/>
            <person name="Monnet-Corti V."/>
            <person name="La Scola B."/>
        </authorList>
    </citation>
    <scope>NUCLEOTIDE SEQUENCE [LARGE SCALE GENOMIC DNA]</scope>
    <source>
        <strain evidence="5 6">Marseille-Q4569</strain>
    </source>
</reference>
<gene>
    <name evidence="5" type="ORF">JDW22_00805</name>
</gene>
<dbReference type="RefSeq" id="WP_200520972.1">
    <property type="nucleotide sequence ID" value="NZ_JAEHNZ010000001.1"/>
</dbReference>
<dbReference type="CDD" id="cd06824">
    <property type="entry name" value="PLPDE_III_Yggs_like"/>
    <property type="match status" value="1"/>
</dbReference>
<feature type="domain" description="Alanine racemase N-terminal" evidence="4">
    <location>
        <begin position="7"/>
        <end position="226"/>
    </location>
</feature>
<evidence type="ECO:0000313" key="6">
    <source>
        <dbReference type="Proteomes" id="UP000614058"/>
    </source>
</evidence>
<organism evidence="5 6">
    <name type="scientific">Kingella bonacorsii</name>
    <dbReference type="NCBI Taxonomy" id="2796361"/>
    <lineage>
        <taxon>Bacteria</taxon>
        <taxon>Pseudomonadati</taxon>
        <taxon>Pseudomonadota</taxon>
        <taxon>Betaproteobacteria</taxon>
        <taxon>Neisseriales</taxon>
        <taxon>Neisseriaceae</taxon>
        <taxon>Kingella</taxon>
    </lineage>
</organism>
<comment type="similarity">
    <text evidence="2 3">Belongs to the pyridoxal phosphate-binding protein YggS/PROSC family.</text>
</comment>
<dbReference type="PANTHER" id="PTHR10146:SF14">
    <property type="entry name" value="PYRIDOXAL PHOSPHATE HOMEOSTASIS PROTEIN"/>
    <property type="match status" value="1"/>
</dbReference>
<dbReference type="SUPFAM" id="SSF51419">
    <property type="entry name" value="PLP-binding barrel"/>
    <property type="match status" value="1"/>
</dbReference>
<dbReference type="Gene3D" id="3.20.20.10">
    <property type="entry name" value="Alanine racemase"/>
    <property type="match status" value="1"/>
</dbReference>
<dbReference type="InterPro" id="IPR029066">
    <property type="entry name" value="PLP-binding_barrel"/>
</dbReference>
<dbReference type="EMBL" id="JAEHNZ010000001">
    <property type="protein sequence ID" value="MBK0395156.1"/>
    <property type="molecule type" value="Genomic_DNA"/>
</dbReference>
<sequence>MSHLIPNLQAVQAQIAQAEAQARRPAGSVQLVAVSKTFPADAIRTLYQHGQRHFGENYIQEWHDKTTQLADCPHIIWHIIGNVQSNKSRLVAEHAHWLHTLDSEKLARRLSSQRPAHLPDLQVLLEINISGDPAKHGIAPETLLPLARRPPLPRLNLRGLMCVASHTDHPGQLRQQFSQMRSLLAQLQTLAPQADTLSMGMSGDMTLAIECGATMVRIGSAIFGKRDYPNAA</sequence>
<comment type="function">
    <text evidence="2">Pyridoxal 5'-phosphate (PLP)-binding protein, which is involved in PLP homeostasis.</text>
</comment>
<proteinExistence type="inferred from homology"/>
<evidence type="ECO:0000313" key="5">
    <source>
        <dbReference type="EMBL" id="MBK0395156.1"/>
    </source>
</evidence>
<protein>
    <recommendedName>
        <fullName evidence="2">Pyridoxal phosphate homeostasis protein</fullName>
        <shortName evidence="2">PLP homeostasis protein</shortName>
    </recommendedName>
</protein>
<evidence type="ECO:0000256" key="1">
    <source>
        <dbReference type="ARBA" id="ARBA00022898"/>
    </source>
</evidence>
<name>A0ABS1BPC8_9NEIS</name>
<evidence type="ECO:0000256" key="2">
    <source>
        <dbReference type="HAMAP-Rule" id="MF_02087"/>
    </source>
</evidence>
<accession>A0ABS1BPC8</accession>